<dbReference type="OrthoDB" id="119951at2"/>
<dbReference type="SUPFAM" id="SSF56601">
    <property type="entry name" value="beta-lactamase/transpeptidase-like"/>
    <property type="match status" value="1"/>
</dbReference>
<gene>
    <name evidence="2" type="ORF">DFR27_0032</name>
</gene>
<evidence type="ECO:0000313" key="2">
    <source>
        <dbReference type="EMBL" id="RMA82085.1"/>
    </source>
</evidence>
<feature type="domain" description="Beta-lactamase-related" evidence="1">
    <location>
        <begin position="15"/>
        <end position="377"/>
    </location>
</feature>
<dbReference type="RefSeq" id="WP_121875435.1">
    <property type="nucleotide sequence ID" value="NZ_REFJ01000001.1"/>
</dbReference>
<dbReference type="Proteomes" id="UP000267187">
    <property type="component" value="Unassembled WGS sequence"/>
</dbReference>
<dbReference type="PANTHER" id="PTHR43283">
    <property type="entry name" value="BETA-LACTAMASE-RELATED"/>
    <property type="match status" value="1"/>
</dbReference>
<protein>
    <submittedName>
        <fullName evidence="2">CubicO group peptidase (Beta-lactamase class C family)</fullName>
    </submittedName>
</protein>
<dbReference type="Gene3D" id="3.40.710.10">
    <property type="entry name" value="DD-peptidase/beta-lactamase superfamily"/>
    <property type="match status" value="1"/>
</dbReference>
<sequence>MLGRFDEEKLAAMVKQLEYKYLAANKLPNLQIAITTPQETIYSHVSGFADIATKTPITTDHSYRIYSMTKPITCMALMMLVERGLIQLSDPVADYLPELASLKVYEGGTLGDFSTRPIKAPLTIHQLLTHTSGLTYGFNQGNPIEQFYVQNELDHVWRNPKEQWLASLAEAPLLFEPGSAWNYGLSTDVIGFVVEAVSGETLGEFMQREIFQPLGMSHTGFQYTGPTGRMTSCYQYTDEDPLKLFDHYDNSLFSQTPRAHSGGGGLVSTSADYLKFMRMLLNNGRHESFQIIAPKTLEYMRLNHLPNGASIADMSIGSFSEVRYQGTGYGLGFSSLFDVTASGVVGSEGEYGWGGMASTNFWIDPEEQFGVLLLTQLIPSSTYNIRSDLRSMIYGCYRY</sequence>
<dbReference type="InterPro" id="IPR050789">
    <property type="entry name" value="Diverse_Enzym_Activities"/>
</dbReference>
<dbReference type="Pfam" id="PF00144">
    <property type="entry name" value="Beta-lactamase"/>
    <property type="match status" value="1"/>
</dbReference>
<dbReference type="AlphaFoldDB" id="A0A3M0AHP1"/>
<proteinExistence type="predicted"/>
<dbReference type="InterPro" id="IPR012338">
    <property type="entry name" value="Beta-lactam/transpept-like"/>
</dbReference>
<evidence type="ECO:0000313" key="3">
    <source>
        <dbReference type="Proteomes" id="UP000267187"/>
    </source>
</evidence>
<dbReference type="EMBL" id="REFJ01000001">
    <property type="protein sequence ID" value="RMA82085.1"/>
    <property type="molecule type" value="Genomic_DNA"/>
</dbReference>
<name>A0A3M0AHP1_9GAMM</name>
<evidence type="ECO:0000259" key="1">
    <source>
        <dbReference type="Pfam" id="PF00144"/>
    </source>
</evidence>
<reference evidence="2 3" key="1">
    <citation type="submission" date="2018-10" db="EMBL/GenBank/DDBJ databases">
        <title>Genomic Encyclopedia of Type Strains, Phase IV (KMG-IV): sequencing the most valuable type-strain genomes for metagenomic binning, comparative biology and taxonomic classification.</title>
        <authorList>
            <person name="Goeker M."/>
        </authorList>
    </citation>
    <scope>NUCLEOTIDE SEQUENCE [LARGE SCALE GENOMIC DNA]</scope>
    <source>
        <strain evidence="2 3">DSM 25080</strain>
    </source>
</reference>
<organism evidence="2 3">
    <name type="scientific">Umboniibacter marinipuniceus</name>
    <dbReference type="NCBI Taxonomy" id="569599"/>
    <lineage>
        <taxon>Bacteria</taxon>
        <taxon>Pseudomonadati</taxon>
        <taxon>Pseudomonadota</taxon>
        <taxon>Gammaproteobacteria</taxon>
        <taxon>Cellvibrionales</taxon>
        <taxon>Cellvibrionaceae</taxon>
        <taxon>Umboniibacter</taxon>
    </lineage>
</organism>
<dbReference type="PANTHER" id="PTHR43283:SF3">
    <property type="entry name" value="BETA-LACTAMASE FAMILY PROTEIN (AFU_ORTHOLOGUE AFUA_5G07500)"/>
    <property type="match status" value="1"/>
</dbReference>
<dbReference type="InterPro" id="IPR001466">
    <property type="entry name" value="Beta-lactam-related"/>
</dbReference>
<keyword evidence="3" id="KW-1185">Reference proteome</keyword>
<comment type="caution">
    <text evidence="2">The sequence shown here is derived from an EMBL/GenBank/DDBJ whole genome shotgun (WGS) entry which is preliminary data.</text>
</comment>
<accession>A0A3M0AHP1</accession>